<sequence length="317" mass="35597">MYPDIEPYAHGLLDVGDGNRVYWEVCGNPDGKPALVIHGGPGSGAGPGWRRYFDPAKYKIVLVDQRNCGRSTPDAAEPDVDLSTNTTWHLIADFEQLRRELGIDKWLLLGASHGATLGLAYAEKHPEAISEVVLFSVTNGSRREIEWVTRDMGRIFPEEWARFRDGVPEDQRDGNLPLAYNRLLHDPDPAVREKAARDWCDWEDTHVRTHPDWQPDTAFDDPTFRLRFARLVTQHWANASWLEEGVLVREAGKLAGIPGVLIHGRLDISGPPDIAWLMAEAWPDAELHLVDREGHGAGGQRTQELILDALERFGLRA</sequence>
<comment type="caution">
    <text evidence="12">The sequence shown here is derived from an EMBL/GenBank/DDBJ whole genome shotgun (WGS) entry which is preliminary data.</text>
</comment>
<dbReference type="GO" id="GO:0005737">
    <property type="term" value="C:cytoplasm"/>
    <property type="evidence" value="ECO:0007669"/>
    <property type="project" value="UniProtKB-SubCell"/>
</dbReference>
<organism evidence="12 13">
    <name type="scientific">Kribbella rubisoli</name>
    <dbReference type="NCBI Taxonomy" id="3075929"/>
    <lineage>
        <taxon>Bacteria</taxon>
        <taxon>Bacillati</taxon>
        <taxon>Actinomycetota</taxon>
        <taxon>Actinomycetes</taxon>
        <taxon>Propionibacteriales</taxon>
        <taxon>Kribbellaceae</taxon>
        <taxon>Kribbella</taxon>
    </lineage>
</organism>
<dbReference type="Proteomes" id="UP000292027">
    <property type="component" value="Unassembled WGS sequence"/>
</dbReference>
<dbReference type="Gene3D" id="3.40.50.1820">
    <property type="entry name" value="alpha/beta hydrolase"/>
    <property type="match status" value="1"/>
</dbReference>
<evidence type="ECO:0000256" key="3">
    <source>
        <dbReference type="ARBA" id="ARBA00010088"/>
    </source>
</evidence>
<accession>A0A4Q7XB92</accession>
<keyword evidence="5 8" id="KW-0963">Cytoplasm</keyword>
<evidence type="ECO:0000256" key="10">
    <source>
        <dbReference type="RuleBase" id="RU003421"/>
    </source>
</evidence>
<dbReference type="GO" id="GO:0006508">
    <property type="term" value="P:proteolysis"/>
    <property type="evidence" value="ECO:0007669"/>
    <property type="project" value="UniProtKB-KW"/>
</dbReference>
<dbReference type="EMBL" id="SHKR01000011">
    <property type="protein sequence ID" value="RZU20438.1"/>
    <property type="molecule type" value="Genomic_DNA"/>
</dbReference>
<evidence type="ECO:0000256" key="5">
    <source>
        <dbReference type="ARBA" id="ARBA00022490"/>
    </source>
</evidence>
<gene>
    <name evidence="12" type="ORF">EV645_2672</name>
</gene>
<evidence type="ECO:0000256" key="6">
    <source>
        <dbReference type="ARBA" id="ARBA00022670"/>
    </source>
</evidence>
<dbReference type="PIRSF" id="PIRSF006431">
    <property type="entry name" value="Pept_S33"/>
    <property type="match status" value="1"/>
</dbReference>
<feature type="active site" evidence="9">
    <location>
        <position position="267"/>
    </location>
</feature>
<evidence type="ECO:0000313" key="13">
    <source>
        <dbReference type="Proteomes" id="UP000292027"/>
    </source>
</evidence>
<evidence type="ECO:0000256" key="4">
    <source>
        <dbReference type="ARBA" id="ARBA00022438"/>
    </source>
</evidence>
<evidence type="ECO:0000259" key="11">
    <source>
        <dbReference type="Pfam" id="PF00561"/>
    </source>
</evidence>
<dbReference type="InterPro" id="IPR002410">
    <property type="entry name" value="Peptidase_S33"/>
</dbReference>
<dbReference type="AlphaFoldDB" id="A0A4Q7XB92"/>
<dbReference type="OrthoDB" id="9796770at2"/>
<feature type="active site" description="Proton donor" evidence="9">
    <location>
        <position position="295"/>
    </location>
</feature>
<evidence type="ECO:0000256" key="9">
    <source>
        <dbReference type="PIRSR" id="PIRSR006431-1"/>
    </source>
</evidence>
<dbReference type="InterPro" id="IPR005944">
    <property type="entry name" value="Pro_iminopeptidase"/>
</dbReference>
<dbReference type="NCBIfam" id="TIGR01249">
    <property type="entry name" value="pro_imino_pep_1"/>
    <property type="match status" value="1"/>
</dbReference>
<keyword evidence="13" id="KW-1185">Reference proteome</keyword>
<comment type="similarity">
    <text evidence="3 8 10">Belongs to the peptidase S33 family.</text>
</comment>
<comment type="subcellular location">
    <subcellularLocation>
        <location evidence="2 8">Cytoplasm</location>
    </subcellularLocation>
</comment>
<dbReference type="SUPFAM" id="SSF53474">
    <property type="entry name" value="alpha/beta-Hydrolases"/>
    <property type="match status" value="1"/>
</dbReference>
<dbReference type="PANTHER" id="PTHR43722:SF1">
    <property type="entry name" value="PROLINE IMINOPEPTIDASE"/>
    <property type="match status" value="1"/>
</dbReference>
<keyword evidence="7 8" id="KW-0378">Hydrolase</keyword>
<reference evidence="12 13" key="1">
    <citation type="journal article" date="2015" name="Stand. Genomic Sci.">
        <title>Genomic Encyclopedia of Bacterial and Archaeal Type Strains, Phase III: the genomes of soil and plant-associated and newly described type strains.</title>
        <authorList>
            <person name="Whitman W.B."/>
            <person name="Woyke T."/>
            <person name="Klenk H.P."/>
            <person name="Zhou Y."/>
            <person name="Lilburn T.G."/>
            <person name="Beck B.J."/>
            <person name="De Vos P."/>
            <person name="Vandamme P."/>
            <person name="Eisen J.A."/>
            <person name="Garrity G."/>
            <person name="Hugenholtz P."/>
            <person name="Kyrpides N.C."/>
        </authorList>
    </citation>
    <scope>NUCLEOTIDE SEQUENCE [LARGE SCALE GENOMIC DNA]</scope>
    <source>
        <strain evidence="12 13">VKM Ac-2540</strain>
    </source>
</reference>
<dbReference type="Pfam" id="PF00561">
    <property type="entry name" value="Abhydrolase_1"/>
    <property type="match status" value="1"/>
</dbReference>
<protein>
    <recommendedName>
        <fullName evidence="8 10">Proline iminopeptidase</fullName>
        <shortName evidence="8">PIP</shortName>
        <ecNumber evidence="8 10">3.4.11.5</ecNumber>
    </recommendedName>
    <alternativeName>
        <fullName evidence="8">Prolyl aminopeptidase</fullName>
    </alternativeName>
</protein>
<dbReference type="GO" id="GO:0004177">
    <property type="term" value="F:aminopeptidase activity"/>
    <property type="evidence" value="ECO:0007669"/>
    <property type="project" value="UniProtKB-UniRule"/>
</dbReference>
<comment type="catalytic activity">
    <reaction evidence="1 8 10">
        <text>Release of N-terminal proline from a peptide.</text>
        <dbReference type="EC" id="3.4.11.5"/>
    </reaction>
</comment>
<dbReference type="InterPro" id="IPR000073">
    <property type="entry name" value="AB_hydrolase_1"/>
</dbReference>
<dbReference type="EC" id="3.4.11.5" evidence="8 10"/>
<evidence type="ECO:0000313" key="12">
    <source>
        <dbReference type="EMBL" id="RZU20438.1"/>
    </source>
</evidence>
<feature type="domain" description="AB hydrolase-1" evidence="11">
    <location>
        <begin position="35"/>
        <end position="296"/>
    </location>
</feature>
<evidence type="ECO:0000256" key="1">
    <source>
        <dbReference type="ARBA" id="ARBA00001585"/>
    </source>
</evidence>
<feature type="active site" description="Nucleophile" evidence="9">
    <location>
        <position position="112"/>
    </location>
</feature>
<proteinExistence type="inferred from homology"/>
<dbReference type="InterPro" id="IPR029058">
    <property type="entry name" value="AB_hydrolase_fold"/>
</dbReference>
<dbReference type="PANTHER" id="PTHR43722">
    <property type="entry name" value="PROLINE IMINOPEPTIDASE"/>
    <property type="match status" value="1"/>
</dbReference>
<evidence type="ECO:0000256" key="8">
    <source>
        <dbReference type="PIRNR" id="PIRNR006431"/>
    </source>
</evidence>
<evidence type="ECO:0000256" key="2">
    <source>
        <dbReference type="ARBA" id="ARBA00004496"/>
    </source>
</evidence>
<evidence type="ECO:0000256" key="7">
    <source>
        <dbReference type="ARBA" id="ARBA00022801"/>
    </source>
</evidence>
<dbReference type="PRINTS" id="PR00793">
    <property type="entry name" value="PROAMNOPTASE"/>
</dbReference>
<keyword evidence="4 8" id="KW-0031">Aminopeptidase</keyword>
<name>A0A4Q7XB92_9ACTN</name>
<dbReference type="RefSeq" id="WP_130443062.1">
    <property type="nucleotide sequence ID" value="NZ_SHKR01000011.1"/>
</dbReference>
<keyword evidence="6 8" id="KW-0645">Protease</keyword>